<evidence type="ECO:0000313" key="2">
    <source>
        <dbReference type="Proteomes" id="UP000698242"/>
    </source>
</evidence>
<dbReference type="InterPro" id="IPR023168">
    <property type="entry name" value="GatB_Yqey_C_2"/>
</dbReference>
<dbReference type="InterPro" id="IPR003789">
    <property type="entry name" value="Asn/Gln_tRNA_amidoTrase-B-like"/>
</dbReference>
<dbReference type="InterPro" id="IPR042184">
    <property type="entry name" value="YqeY/Aim41_N"/>
</dbReference>
<dbReference type="Pfam" id="PF09424">
    <property type="entry name" value="YqeY"/>
    <property type="match status" value="1"/>
</dbReference>
<protein>
    <recommendedName>
        <fullName evidence="3">Glutamyl-tRNA amidotransferase</fullName>
    </recommendedName>
</protein>
<dbReference type="PANTHER" id="PTHR28055:SF1">
    <property type="entry name" value="ALTERED INHERITANCE OF MITOCHONDRIA PROTEIN 41, MITOCHONDRIAL"/>
    <property type="match status" value="1"/>
</dbReference>
<organism evidence="1 2">
    <name type="scientific">Profundibacterium mesophilum KAUST100406-0324</name>
    <dbReference type="NCBI Taxonomy" id="1037889"/>
    <lineage>
        <taxon>Bacteria</taxon>
        <taxon>Pseudomonadati</taxon>
        <taxon>Pseudomonadota</taxon>
        <taxon>Alphaproteobacteria</taxon>
        <taxon>Rhodobacterales</taxon>
        <taxon>Roseobacteraceae</taxon>
        <taxon>Profundibacterium</taxon>
    </lineage>
</organism>
<dbReference type="GO" id="GO:0016884">
    <property type="term" value="F:carbon-nitrogen ligase activity, with glutamine as amido-N-donor"/>
    <property type="evidence" value="ECO:0007669"/>
    <property type="project" value="InterPro"/>
</dbReference>
<name>A0A921NXX4_9RHOB</name>
<keyword evidence="2" id="KW-1185">Reference proteome</keyword>
<dbReference type="PANTHER" id="PTHR28055">
    <property type="entry name" value="ALTERED INHERITANCE OF MITOCHONDRIA PROTEIN 41, MITOCHONDRIAL"/>
    <property type="match status" value="1"/>
</dbReference>
<comment type="caution">
    <text evidence="1">The sequence shown here is derived from an EMBL/GenBank/DDBJ whole genome shotgun (WGS) entry which is preliminary data.</text>
</comment>
<dbReference type="RefSeq" id="WP_159963756.1">
    <property type="nucleotide sequence ID" value="NZ_APKE01000004.1"/>
</dbReference>
<dbReference type="AlphaFoldDB" id="A0A921NXX4"/>
<dbReference type="Gene3D" id="1.10.1510.10">
    <property type="entry name" value="Uncharacterised protein YqeY/AIM41 PF09424, N-terminal domain"/>
    <property type="match status" value="1"/>
</dbReference>
<dbReference type="EMBL" id="APKE01000004">
    <property type="protein sequence ID" value="KAF0677381.1"/>
    <property type="molecule type" value="Genomic_DNA"/>
</dbReference>
<evidence type="ECO:0000313" key="1">
    <source>
        <dbReference type="EMBL" id="KAF0677381.1"/>
    </source>
</evidence>
<dbReference type="InterPro" id="IPR019004">
    <property type="entry name" value="YqeY/Aim41"/>
</dbReference>
<dbReference type="SUPFAM" id="SSF89095">
    <property type="entry name" value="GatB/YqeY motif"/>
    <property type="match status" value="1"/>
</dbReference>
<gene>
    <name evidence="1" type="ORF">PMES_00293</name>
</gene>
<evidence type="ECO:0008006" key="3">
    <source>
        <dbReference type="Google" id="ProtNLM"/>
    </source>
</evidence>
<sequence>MDLRTRLSAALKEAMKEKRKDRLSTLRLVNAAIKDRDIALRGSEESSETGVSDAEIRGILGKMVKQRQESARAYEEGGRLELAAREIEEITVIEEFLPRRLSEEEVDKAIAASIERTGASSIRDMGRVMGELKERYTGQIDFGLVGPKVKQRLT</sequence>
<dbReference type="OrthoDB" id="9788127at2"/>
<accession>A0A921NXX4</accession>
<reference evidence="1" key="1">
    <citation type="submission" date="2013-03" db="EMBL/GenBank/DDBJ databases">
        <title>Genome Sequence of the Profundibacterium mesophilum strain KAUST100406-0324T from Red Sea, a novel genus in the family Rhodobacteraceae.</title>
        <authorList>
            <person name="Essack M."/>
            <person name="Alam I."/>
            <person name="Lafi F."/>
            <person name="Alawi W."/>
            <person name="Kamanu F."/>
            <person name="Al-Suwailem A."/>
            <person name="Lee O.O."/>
            <person name="Xu Y."/>
            <person name="Bajic V."/>
            <person name="Qian P.-Y."/>
            <person name="Archer J."/>
        </authorList>
    </citation>
    <scope>NUCLEOTIDE SEQUENCE</scope>
    <source>
        <strain evidence="1">KAUST100406-0324</strain>
    </source>
</reference>
<proteinExistence type="predicted"/>
<dbReference type="Gene3D" id="1.10.10.410">
    <property type="match status" value="1"/>
</dbReference>
<dbReference type="Proteomes" id="UP000698242">
    <property type="component" value="Unassembled WGS sequence"/>
</dbReference>